<dbReference type="PANTHER" id="PTHR34848:SF1">
    <property type="entry name" value="BIFUNCTIONAL ADENOSYLCOBALAMIN BIOSYNTHESIS PROTEIN COBU"/>
    <property type="match status" value="1"/>
</dbReference>
<feature type="binding site" evidence="19">
    <location>
        <begin position="8"/>
        <end position="15"/>
    </location>
    <ligand>
        <name>GTP</name>
        <dbReference type="ChEBI" id="CHEBI:37565"/>
    </ligand>
</feature>
<keyword evidence="12 19" id="KW-0547">Nucleotide-binding</keyword>
<dbReference type="InterPro" id="IPR027417">
    <property type="entry name" value="P-loop_NTPase"/>
</dbReference>
<keyword evidence="21" id="KW-1185">Reference proteome</keyword>
<comment type="catalytic activity">
    <reaction evidence="3">
        <text>adenosylcob(III)inamide + GTP = adenosylcob(III)inamide phosphate + GDP + H(+)</text>
        <dbReference type="Rhea" id="RHEA:15765"/>
        <dbReference type="ChEBI" id="CHEBI:2480"/>
        <dbReference type="ChEBI" id="CHEBI:15378"/>
        <dbReference type="ChEBI" id="CHEBI:37565"/>
        <dbReference type="ChEBI" id="CHEBI:58189"/>
        <dbReference type="ChEBI" id="CHEBI:58502"/>
        <dbReference type="EC" id="2.7.1.156"/>
    </reaction>
</comment>
<evidence type="ECO:0000256" key="10">
    <source>
        <dbReference type="ARBA" id="ARBA00022573"/>
    </source>
</evidence>
<feature type="binding site" evidence="19">
    <location>
        <position position="80"/>
    </location>
    <ligand>
        <name>GTP</name>
        <dbReference type="ChEBI" id="CHEBI:37565"/>
    </ligand>
</feature>
<feature type="active site" description="GMP-histidine intermediate" evidence="18">
    <location>
        <position position="49"/>
    </location>
</feature>
<dbReference type="Proteomes" id="UP000284219">
    <property type="component" value="Unassembled WGS sequence"/>
</dbReference>
<dbReference type="PANTHER" id="PTHR34848">
    <property type="match status" value="1"/>
</dbReference>
<evidence type="ECO:0000256" key="9">
    <source>
        <dbReference type="ARBA" id="ARBA00012523"/>
    </source>
</evidence>
<dbReference type="GO" id="GO:0005525">
    <property type="term" value="F:GTP binding"/>
    <property type="evidence" value="ECO:0007669"/>
    <property type="project" value="UniProtKB-KW"/>
</dbReference>
<evidence type="ECO:0000256" key="4">
    <source>
        <dbReference type="ARBA" id="ARBA00003889"/>
    </source>
</evidence>
<keyword evidence="11" id="KW-0808">Transferase</keyword>
<keyword evidence="15 19" id="KW-0342">GTP-binding</keyword>
<comment type="similarity">
    <text evidence="7">Belongs to the CobU/CobP family.</text>
</comment>
<sequence>MSLILVTGGVRSGKSEFAEELARQQGGQVLYQATGLASDQEMESRIALHRDRRPAGWGLLESPLELPLAAYAGYDTVLIDCLSAWISNHLFFAEDENYGEVESAVLDRLREWIDRVIAGTQTVIVVSSEVGMGGVAMSPLGRSFQDVLGIANQMIALQADEVHAVLSGIPLRLK</sequence>
<evidence type="ECO:0000256" key="3">
    <source>
        <dbReference type="ARBA" id="ARBA00001522"/>
    </source>
</evidence>
<evidence type="ECO:0000256" key="16">
    <source>
        <dbReference type="ARBA" id="ARBA00029570"/>
    </source>
</evidence>
<dbReference type="UniPathway" id="UPA00148">
    <property type="reaction ID" value="UER00236"/>
</dbReference>
<proteinExistence type="inferred from homology"/>
<dbReference type="SUPFAM" id="SSF52540">
    <property type="entry name" value="P-loop containing nucleoside triphosphate hydrolases"/>
    <property type="match status" value="1"/>
</dbReference>
<dbReference type="Pfam" id="PF02283">
    <property type="entry name" value="CobU"/>
    <property type="match status" value="1"/>
</dbReference>
<evidence type="ECO:0000313" key="21">
    <source>
        <dbReference type="Proteomes" id="UP000284219"/>
    </source>
</evidence>
<evidence type="ECO:0000256" key="11">
    <source>
        <dbReference type="ARBA" id="ARBA00022679"/>
    </source>
</evidence>
<dbReference type="GO" id="GO:0043752">
    <property type="term" value="F:adenosylcobinamide kinase activity"/>
    <property type="evidence" value="ECO:0007669"/>
    <property type="project" value="UniProtKB-EC"/>
</dbReference>
<dbReference type="GO" id="GO:0009236">
    <property type="term" value="P:cobalamin biosynthetic process"/>
    <property type="evidence" value="ECO:0007669"/>
    <property type="project" value="UniProtKB-UniPathway"/>
</dbReference>
<gene>
    <name evidence="20" type="ORF">BEP19_03640</name>
</gene>
<evidence type="ECO:0000256" key="1">
    <source>
        <dbReference type="ARBA" id="ARBA00000312"/>
    </source>
</evidence>
<feature type="binding site" evidence="19">
    <location>
        <begin position="50"/>
        <end position="53"/>
    </location>
    <ligand>
        <name>GTP</name>
        <dbReference type="ChEBI" id="CHEBI:37565"/>
    </ligand>
</feature>
<evidence type="ECO:0000256" key="8">
    <source>
        <dbReference type="ARBA" id="ARBA00012016"/>
    </source>
</evidence>
<dbReference type="AlphaFoldDB" id="A0A419SLK4"/>
<comment type="pathway">
    <text evidence="6">Cofactor biosynthesis; adenosylcobalamin biosynthesis; adenosylcobalamin from cob(II)yrinate a,c-diamide: step 5/7.</text>
</comment>
<dbReference type="GO" id="GO:0008820">
    <property type="term" value="F:cobinamide phosphate guanylyltransferase activity"/>
    <property type="evidence" value="ECO:0007669"/>
    <property type="project" value="UniProtKB-EC"/>
</dbReference>
<dbReference type="NCBIfam" id="NF004469">
    <property type="entry name" value="PRK05800.1"/>
    <property type="match status" value="1"/>
</dbReference>
<dbReference type="RefSeq" id="WP_120188757.1">
    <property type="nucleotide sequence ID" value="NZ_MCHY01000007.1"/>
</dbReference>
<evidence type="ECO:0000256" key="15">
    <source>
        <dbReference type="ARBA" id="ARBA00023134"/>
    </source>
</evidence>
<accession>A0A419SLK4</accession>
<comment type="caution">
    <text evidence="20">The sequence shown here is derived from an EMBL/GenBank/DDBJ whole genome shotgun (WGS) entry which is preliminary data.</text>
</comment>
<organism evidence="20 21">
    <name type="scientific">Ammoniphilus oxalaticus</name>
    <dbReference type="NCBI Taxonomy" id="66863"/>
    <lineage>
        <taxon>Bacteria</taxon>
        <taxon>Bacillati</taxon>
        <taxon>Bacillota</taxon>
        <taxon>Bacilli</taxon>
        <taxon>Bacillales</taxon>
        <taxon>Paenibacillaceae</taxon>
        <taxon>Aneurinibacillus group</taxon>
        <taxon>Ammoniphilus</taxon>
    </lineage>
</organism>
<evidence type="ECO:0000256" key="14">
    <source>
        <dbReference type="ARBA" id="ARBA00022840"/>
    </source>
</evidence>
<evidence type="ECO:0000256" key="18">
    <source>
        <dbReference type="PIRSR" id="PIRSR006135-1"/>
    </source>
</evidence>
<name>A0A419SLK4_9BACL</name>
<protein>
    <recommendedName>
        <fullName evidence="16">Adenosylcobinamide kinase</fullName>
        <ecNumber evidence="8">2.7.1.156</ecNumber>
        <ecNumber evidence="9">2.7.7.62</ecNumber>
    </recommendedName>
    <alternativeName>
        <fullName evidence="17">Adenosylcobinamide-phosphate guanylyltransferase</fullName>
    </alternativeName>
</protein>
<feature type="binding site" evidence="19">
    <location>
        <begin position="33"/>
        <end position="35"/>
    </location>
    <ligand>
        <name>GTP</name>
        <dbReference type="ChEBI" id="CHEBI:37565"/>
    </ligand>
</feature>
<comment type="function">
    <text evidence="4">Catalyzes ATP-dependent phosphorylation of adenosylcobinamide and addition of GMP to adenosylcobinamide phosphate.</text>
</comment>
<reference evidence="20 21" key="1">
    <citation type="submission" date="2016-08" db="EMBL/GenBank/DDBJ databases">
        <title>Novel Firmicute Genomes.</title>
        <authorList>
            <person name="Poppleton D.I."/>
            <person name="Gribaldo S."/>
        </authorList>
    </citation>
    <scope>NUCLEOTIDE SEQUENCE [LARGE SCALE GENOMIC DNA]</scope>
    <source>
        <strain evidence="20 21">RAOx-1</strain>
    </source>
</reference>
<keyword evidence="13" id="KW-0418">Kinase</keyword>
<evidence type="ECO:0000256" key="19">
    <source>
        <dbReference type="PIRSR" id="PIRSR006135-2"/>
    </source>
</evidence>
<dbReference type="EMBL" id="MCHY01000007">
    <property type="protein sequence ID" value="RKD24941.1"/>
    <property type="molecule type" value="Genomic_DNA"/>
</dbReference>
<dbReference type="InterPro" id="IPR003203">
    <property type="entry name" value="CobU/CobP"/>
</dbReference>
<comment type="catalytic activity">
    <reaction evidence="1">
        <text>adenosylcob(III)inamide + ATP = adenosylcob(III)inamide phosphate + ADP + H(+)</text>
        <dbReference type="Rhea" id="RHEA:15769"/>
        <dbReference type="ChEBI" id="CHEBI:2480"/>
        <dbReference type="ChEBI" id="CHEBI:15378"/>
        <dbReference type="ChEBI" id="CHEBI:30616"/>
        <dbReference type="ChEBI" id="CHEBI:58502"/>
        <dbReference type="ChEBI" id="CHEBI:456216"/>
        <dbReference type="EC" id="2.7.1.156"/>
    </reaction>
</comment>
<dbReference type="EC" id="2.7.7.62" evidence="9"/>
<evidence type="ECO:0000313" key="20">
    <source>
        <dbReference type="EMBL" id="RKD24941.1"/>
    </source>
</evidence>
<feature type="binding site" evidence="19">
    <location>
        <position position="61"/>
    </location>
    <ligand>
        <name>GTP</name>
        <dbReference type="ChEBI" id="CHEBI:37565"/>
    </ligand>
</feature>
<keyword evidence="14" id="KW-0067">ATP-binding</keyword>
<comment type="pathway">
    <text evidence="5">Cofactor biosynthesis; adenosylcobalamin biosynthesis; adenosylcobalamin from cob(II)yrinate a,c-diamide: step 6/7.</text>
</comment>
<comment type="catalytic activity">
    <reaction evidence="2">
        <text>adenosylcob(III)inamide phosphate + GTP + H(+) = adenosylcob(III)inamide-GDP + diphosphate</text>
        <dbReference type="Rhea" id="RHEA:22712"/>
        <dbReference type="ChEBI" id="CHEBI:15378"/>
        <dbReference type="ChEBI" id="CHEBI:33019"/>
        <dbReference type="ChEBI" id="CHEBI:37565"/>
        <dbReference type="ChEBI" id="CHEBI:58502"/>
        <dbReference type="ChEBI" id="CHEBI:60487"/>
        <dbReference type="EC" id="2.7.7.62"/>
    </reaction>
</comment>
<evidence type="ECO:0000256" key="17">
    <source>
        <dbReference type="ARBA" id="ARBA00030571"/>
    </source>
</evidence>
<evidence type="ECO:0000256" key="12">
    <source>
        <dbReference type="ARBA" id="ARBA00022741"/>
    </source>
</evidence>
<dbReference type="EC" id="2.7.1.156" evidence="8"/>
<evidence type="ECO:0000256" key="2">
    <source>
        <dbReference type="ARBA" id="ARBA00000711"/>
    </source>
</evidence>
<evidence type="ECO:0000256" key="7">
    <source>
        <dbReference type="ARBA" id="ARBA00007490"/>
    </source>
</evidence>
<evidence type="ECO:0000256" key="13">
    <source>
        <dbReference type="ARBA" id="ARBA00022777"/>
    </source>
</evidence>
<dbReference type="GO" id="GO:0005524">
    <property type="term" value="F:ATP binding"/>
    <property type="evidence" value="ECO:0007669"/>
    <property type="project" value="UniProtKB-KW"/>
</dbReference>
<dbReference type="OrthoDB" id="9799422at2"/>
<dbReference type="PIRSF" id="PIRSF006135">
    <property type="entry name" value="CobU"/>
    <property type="match status" value="1"/>
</dbReference>
<dbReference type="CDD" id="cd00544">
    <property type="entry name" value="CobU"/>
    <property type="match status" value="1"/>
</dbReference>
<evidence type="ECO:0000256" key="5">
    <source>
        <dbReference type="ARBA" id="ARBA00004692"/>
    </source>
</evidence>
<dbReference type="Gene3D" id="3.40.50.300">
    <property type="entry name" value="P-loop containing nucleotide triphosphate hydrolases"/>
    <property type="match status" value="1"/>
</dbReference>
<evidence type="ECO:0000256" key="6">
    <source>
        <dbReference type="ARBA" id="ARBA00005159"/>
    </source>
</evidence>
<keyword evidence="10" id="KW-0169">Cobalamin biosynthesis</keyword>